<organism evidence="2 3">
    <name type="scientific">Stemphylium lycopersici</name>
    <name type="common">Tomato gray leaf spot disease fungus</name>
    <name type="synonym">Thyrospora lycopersici</name>
    <dbReference type="NCBI Taxonomy" id="183478"/>
    <lineage>
        <taxon>Eukaryota</taxon>
        <taxon>Fungi</taxon>
        <taxon>Dikarya</taxon>
        <taxon>Ascomycota</taxon>
        <taxon>Pezizomycotina</taxon>
        <taxon>Dothideomycetes</taxon>
        <taxon>Pleosporomycetidae</taxon>
        <taxon>Pleosporales</taxon>
        <taxon>Pleosporineae</taxon>
        <taxon>Pleosporaceae</taxon>
        <taxon>Stemphylium</taxon>
    </lineage>
</organism>
<dbReference type="STRING" id="183478.A0A364ND74"/>
<evidence type="ECO:0000313" key="3">
    <source>
        <dbReference type="Proteomes" id="UP000249619"/>
    </source>
</evidence>
<evidence type="ECO:0000313" key="2">
    <source>
        <dbReference type="EMBL" id="RAR15265.1"/>
    </source>
</evidence>
<dbReference type="GO" id="GO:0031511">
    <property type="term" value="C:Mis6-Sim4 complex"/>
    <property type="evidence" value="ECO:0007669"/>
    <property type="project" value="InterPro"/>
</dbReference>
<sequence>MNRRGPAAESKQSTVVEQKQHFLQTRKHILSRGIPPSERLRTLAQDGGIELSVMKGVLDKGSQQPYQLSGRMELTSLVNRDLKRHSRTVYSRQMIEHVVEQIDTLYWDSGAQPVDDDEEDANTASNVHEQDANALHQNADLTIDENIAKLPATWHDRDSSSQVTQDEYLSSVSRLQELSAQRQTLQNKLNTYRTLLSLLEPYRRPKENIQPNLVWKDAPLAPELAKTRKLAIRVAARVEERFGDVQVPSTAEDEDVDMDGLGNQGQKKVDKPFSAAWTERKEYEERKIHLRAIPQFATCDLVALLANIVLPSPSPKDAKERMDMQRPRSCETKFVAPMAEGVILSFCSFAITRAFKVEVRLGVEIYGRKFEMDTESGVVNVRDVAVS</sequence>
<dbReference type="PANTHER" id="PTHR42040:SF1">
    <property type="entry name" value="INNER KINETOCHORE SUBUNIT FTA4"/>
    <property type="match status" value="1"/>
</dbReference>
<protein>
    <submittedName>
        <fullName evidence="2">Kinetochore protein fta4</fullName>
    </submittedName>
</protein>
<feature type="region of interest" description="Disordered" evidence="1">
    <location>
        <begin position="250"/>
        <end position="269"/>
    </location>
</feature>
<dbReference type="Pfam" id="PF13093">
    <property type="entry name" value="FTA4"/>
    <property type="match status" value="1"/>
</dbReference>
<name>A0A364ND74_STELY</name>
<proteinExistence type="predicted"/>
<keyword evidence="3" id="KW-1185">Reference proteome</keyword>
<dbReference type="InterPro" id="IPR025207">
    <property type="entry name" value="Sim4_Fta4"/>
</dbReference>
<reference evidence="3" key="1">
    <citation type="submission" date="2018-05" db="EMBL/GenBank/DDBJ databases">
        <title>Draft genome sequence of Stemphylium lycopersici strain CIDEFI 213.</title>
        <authorList>
            <person name="Medina R."/>
            <person name="Franco M.E.E."/>
            <person name="Lucentini C.G."/>
            <person name="Saparrat M.C.N."/>
            <person name="Balatti P.A."/>
        </authorList>
    </citation>
    <scope>NUCLEOTIDE SEQUENCE [LARGE SCALE GENOMIC DNA]</scope>
    <source>
        <strain evidence="3">CIDEFI 213</strain>
    </source>
</reference>
<comment type="caution">
    <text evidence="2">The sequence shown here is derived from an EMBL/GenBank/DDBJ whole genome shotgun (WGS) entry which is preliminary data.</text>
</comment>
<dbReference type="OrthoDB" id="21214at2759"/>
<evidence type="ECO:0000256" key="1">
    <source>
        <dbReference type="SAM" id="MobiDB-lite"/>
    </source>
</evidence>
<dbReference type="EMBL" id="QGDH01000013">
    <property type="protein sequence ID" value="RAR15265.1"/>
    <property type="molecule type" value="Genomic_DNA"/>
</dbReference>
<dbReference type="PANTHER" id="PTHR42040">
    <property type="entry name" value="INNER KINETOCHORE SUBUNIT FTA4"/>
    <property type="match status" value="1"/>
</dbReference>
<dbReference type="Proteomes" id="UP000249619">
    <property type="component" value="Unassembled WGS sequence"/>
</dbReference>
<accession>A0A364ND74</accession>
<gene>
    <name evidence="2" type="ORF">DDE83_001299</name>
</gene>
<dbReference type="AlphaFoldDB" id="A0A364ND74"/>